<dbReference type="NCBIfam" id="NF007702">
    <property type="entry name" value="PRK10387.1"/>
    <property type="match status" value="1"/>
</dbReference>
<comment type="caution">
    <text evidence="3">The sequence shown here is derived from an EMBL/GenBank/DDBJ whole genome shotgun (WGS) entry which is preliminary data.</text>
</comment>
<dbReference type="SUPFAM" id="SSF52833">
    <property type="entry name" value="Thioredoxin-like"/>
    <property type="match status" value="1"/>
</dbReference>
<dbReference type="OrthoDB" id="5291571at2"/>
<accession>A0A148KKU6</accession>
<feature type="domain" description="Glutaredoxin 2 C-terminal" evidence="1">
    <location>
        <begin position="91"/>
        <end position="213"/>
    </location>
</feature>
<dbReference type="InterPro" id="IPR036282">
    <property type="entry name" value="Glutathione-S-Trfase_C_sf"/>
</dbReference>
<evidence type="ECO:0000313" key="4">
    <source>
        <dbReference type="Proteomes" id="UP000070299"/>
    </source>
</evidence>
<dbReference type="RefSeq" id="WP_082769081.1">
    <property type="nucleotide sequence ID" value="NZ_LSNE01000020.1"/>
</dbReference>
<dbReference type="AlphaFoldDB" id="A0A148KKU6"/>
<dbReference type="InterPro" id="IPR004045">
    <property type="entry name" value="Glutathione_S-Trfase_N"/>
</dbReference>
<dbReference type="EMBL" id="LSNE01000020">
    <property type="protein sequence ID" value="KXI26885.1"/>
    <property type="molecule type" value="Genomic_DNA"/>
</dbReference>
<dbReference type="Pfam" id="PF13417">
    <property type="entry name" value="GST_N_3"/>
    <property type="match status" value="1"/>
</dbReference>
<dbReference type="SUPFAM" id="SSF47616">
    <property type="entry name" value="GST C-terminal domain-like"/>
    <property type="match status" value="1"/>
</dbReference>
<dbReference type="Pfam" id="PF04399">
    <property type="entry name" value="Glutaredoxin2_C"/>
    <property type="match status" value="1"/>
</dbReference>
<dbReference type="Gene3D" id="1.20.1050.10">
    <property type="match status" value="1"/>
</dbReference>
<reference evidence="4" key="1">
    <citation type="submission" date="2016-02" db="EMBL/GenBank/DDBJ databases">
        <authorList>
            <person name="Schultz-Johansen M."/>
            <person name="Glaring M.A."/>
            <person name="Bech P.K."/>
            <person name="Stougaard P."/>
        </authorList>
    </citation>
    <scope>NUCLEOTIDE SEQUENCE [LARGE SCALE GENOMIC DNA]</scope>
    <source>
        <strain evidence="4">S66</strain>
    </source>
</reference>
<feature type="domain" description="GST N-terminal" evidence="2">
    <location>
        <begin position="4"/>
        <end position="72"/>
    </location>
</feature>
<dbReference type="InterPro" id="IPR007494">
    <property type="entry name" value="Glutaredoxin2_C"/>
</dbReference>
<proteinExistence type="predicted"/>
<protein>
    <submittedName>
        <fullName evidence="3">Uncharacterized protein</fullName>
    </submittedName>
</protein>
<dbReference type="Proteomes" id="UP000070299">
    <property type="component" value="Unassembled WGS sequence"/>
</dbReference>
<dbReference type="STRING" id="1799789.AX660_03735"/>
<dbReference type="PROSITE" id="PS51354">
    <property type="entry name" value="GLUTAREDOXIN_2"/>
    <property type="match status" value="1"/>
</dbReference>
<dbReference type="InterPro" id="IPR036249">
    <property type="entry name" value="Thioredoxin-like_sf"/>
</dbReference>
<sequence>MIKLYQYHHCPYCVRADMVANYKNIPHEKVYLLNDDEKSCYDLVNAKMVPIVQFDDGEAFGESLDIVARFEKIGDSAKVLSEGNGVAQFDELFASIKDAMRCLTYPRSIMLDLPEYATQSACDYFQHKKEKMIEKSFAQAMAESEQHIVAVNKILARLPVLPSNNTLSMDDVLVFPTLRNLSMVKGLVFPADLKSYIVHIAKLTQTETYFAKAL</sequence>
<gene>
    <name evidence="3" type="ORF">AX660_03735</name>
</gene>
<evidence type="ECO:0000259" key="1">
    <source>
        <dbReference type="Pfam" id="PF04399"/>
    </source>
</evidence>
<keyword evidence="4" id="KW-1185">Reference proteome</keyword>
<organism evidence="3 4">
    <name type="scientific">Paraglaciecola hydrolytica</name>
    <dbReference type="NCBI Taxonomy" id="1799789"/>
    <lineage>
        <taxon>Bacteria</taxon>
        <taxon>Pseudomonadati</taxon>
        <taxon>Pseudomonadota</taxon>
        <taxon>Gammaproteobacteria</taxon>
        <taxon>Alteromonadales</taxon>
        <taxon>Alteromonadaceae</taxon>
        <taxon>Paraglaciecola</taxon>
    </lineage>
</organism>
<dbReference type="InterPro" id="IPR011767">
    <property type="entry name" value="GLR_AS"/>
</dbReference>
<evidence type="ECO:0000259" key="2">
    <source>
        <dbReference type="Pfam" id="PF13417"/>
    </source>
</evidence>
<name>A0A148KKU6_9ALTE</name>
<evidence type="ECO:0000313" key="3">
    <source>
        <dbReference type="EMBL" id="KXI26885.1"/>
    </source>
</evidence>
<dbReference type="PROSITE" id="PS00195">
    <property type="entry name" value="GLUTAREDOXIN_1"/>
    <property type="match status" value="1"/>
</dbReference>
<dbReference type="Gene3D" id="3.40.30.10">
    <property type="entry name" value="Glutaredoxin"/>
    <property type="match status" value="1"/>
</dbReference>